<accession>A0ABW8VIL2</accession>
<sequence>MIQAQSAVSEPGSEHLSGAWLKSPGLFQAQLTLIVPGTKHTICSWHKTTYLCLAPHPGTAPKITLTYLT</sequence>
<gene>
    <name evidence="1" type="ORF">ACKA06_00530</name>
</gene>
<evidence type="ECO:0000313" key="1">
    <source>
        <dbReference type="EMBL" id="MFL8935257.1"/>
    </source>
</evidence>
<dbReference type="Proteomes" id="UP001628668">
    <property type="component" value="Unassembled WGS sequence"/>
</dbReference>
<name>A0ABW8VIL2_9BACI</name>
<dbReference type="EMBL" id="JBJOSA010000001">
    <property type="protein sequence ID" value="MFL8935257.1"/>
    <property type="molecule type" value="Genomic_DNA"/>
</dbReference>
<evidence type="ECO:0000313" key="2">
    <source>
        <dbReference type="Proteomes" id="UP001628668"/>
    </source>
</evidence>
<dbReference type="RefSeq" id="WP_411158816.1">
    <property type="nucleotide sequence ID" value="NZ_JBJOSA010000001.1"/>
</dbReference>
<reference evidence="1 2" key="1">
    <citation type="submission" date="2024-12" db="EMBL/GenBank/DDBJ databases">
        <authorList>
            <person name="Li X."/>
            <person name="Zhang D."/>
        </authorList>
    </citation>
    <scope>NUCLEOTIDE SEQUENCE [LARGE SCALE GENOMIC DNA]</scope>
    <source>
        <strain evidence="1 2">JCM19602</strain>
    </source>
</reference>
<protein>
    <submittedName>
        <fullName evidence="1">Uncharacterized protein</fullName>
    </submittedName>
</protein>
<proteinExistence type="predicted"/>
<comment type="caution">
    <text evidence="1">The sequence shown here is derived from an EMBL/GenBank/DDBJ whole genome shotgun (WGS) entry which is preliminary data.</text>
</comment>
<organism evidence="1 2">
    <name type="scientific">Rossellomorea oryzaecorticis</name>
    <dbReference type="NCBI Taxonomy" id="1396505"/>
    <lineage>
        <taxon>Bacteria</taxon>
        <taxon>Bacillati</taxon>
        <taxon>Bacillota</taxon>
        <taxon>Bacilli</taxon>
        <taxon>Bacillales</taxon>
        <taxon>Bacillaceae</taxon>
        <taxon>Rossellomorea</taxon>
    </lineage>
</organism>
<keyword evidence="2" id="KW-1185">Reference proteome</keyword>